<sequence>MGARPSGPVVRKTVEYERREGGGEGPVRACLFCSIVGGRAPATRLYMDCVCCAFLTRRPDAAKHVLVVPRRHVCNLGDVGPDDAALVSHLKHVGSAVLDRMSLSAAAAGPVAADDSLVPVPAELATRERELAKEHTCDDCTAAQSSTLLSPPADAVPVSAAAPDDERDDRVFAFHAPPYNSVDHLHLHCMAPPFTGWKGSWSHWTGGYWSPSADSIVADLEAGKARA</sequence>
<dbReference type="PROSITE" id="PS51084">
    <property type="entry name" value="HIT_2"/>
    <property type="match status" value="1"/>
</dbReference>
<organism evidence="6 7">
    <name type="scientific">Cafeteria roenbergensis</name>
    <name type="common">Marine flagellate</name>
    <dbReference type="NCBI Taxonomy" id="33653"/>
    <lineage>
        <taxon>Eukaryota</taxon>
        <taxon>Sar</taxon>
        <taxon>Stramenopiles</taxon>
        <taxon>Bigyra</taxon>
        <taxon>Opalozoa</taxon>
        <taxon>Bicosoecida</taxon>
        <taxon>Cafeteriaceae</taxon>
        <taxon>Cafeteria</taxon>
    </lineage>
</organism>
<dbReference type="PANTHER" id="PTHR12486:SF5">
    <property type="entry name" value="ADENOSINE 5'-MONOPHOSPHORAMIDASE HINT3"/>
    <property type="match status" value="1"/>
</dbReference>
<evidence type="ECO:0000259" key="4">
    <source>
        <dbReference type="PROSITE" id="PS51084"/>
    </source>
</evidence>
<dbReference type="PANTHER" id="PTHR12486">
    <property type="entry name" value="APRATAXIN-RELATED"/>
    <property type="match status" value="1"/>
</dbReference>
<accession>A0A5A8E163</accession>
<dbReference type="Proteomes" id="UP000324907">
    <property type="component" value="Unassembled WGS sequence"/>
</dbReference>
<proteinExistence type="predicted"/>
<comment type="caution">
    <text evidence="6">The sequence shown here is derived from an EMBL/GenBank/DDBJ whole genome shotgun (WGS) entry which is preliminary data.</text>
</comment>
<feature type="domain" description="HIT" evidence="4">
    <location>
        <begin position="31"/>
        <end position="97"/>
    </location>
</feature>
<name>A0A5A8E163_CAFRO</name>
<dbReference type="GO" id="GO:0016787">
    <property type="term" value="F:hydrolase activity"/>
    <property type="evidence" value="ECO:0007669"/>
    <property type="project" value="UniProtKB-KW"/>
</dbReference>
<dbReference type="GO" id="GO:0000166">
    <property type="term" value="F:nucleotide binding"/>
    <property type="evidence" value="ECO:0007669"/>
    <property type="project" value="UniProtKB-KW"/>
</dbReference>
<evidence type="ECO:0000313" key="8">
    <source>
        <dbReference type="Proteomes" id="UP000325113"/>
    </source>
</evidence>
<dbReference type="InterPro" id="IPR011146">
    <property type="entry name" value="HIT-like"/>
</dbReference>
<dbReference type="EMBL" id="VLTL01000020">
    <property type="protein sequence ID" value="KAA0169681.1"/>
    <property type="molecule type" value="Genomic_DNA"/>
</dbReference>
<keyword evidence="2" id="KW-0378">Hydrolase</keyword>
<evidence type="ECO:0000256" key="3">
    <source>
        <dbReference type="PROSITE-ProRule" id="PRU00464"/>
    </source>
</evidence>
<dbReference type="InterPro" id="IPR036265">
    <property type="entry name" value="HIT-like_sf"/>
</dbReference>
<gene>
    <name evidence="6" type="ORF">FNF28_01959</name>
    <name evidence="5" type="ORF">FNF31_03109</name>
</gene>
<evidence type="ECO:0000313" key="6">
    <source>
        <dbReference type="EMBL" id="KAA0169681.1"/>
    </source>
</evidence>
<evidence type="ECO:0000256" key="2">
    <source>
        <dbReference type="ARBA" id="ARBA00022801"/>
    </source>
</evidence>
<dbReference type="Proteomes" id="UP000325113">
    <property type="component" value="Unassembled WGS sequence"/>
</dbReference>
<keyword evidence="1" id="KW-0547">Nucleotide-binding</keyword>
<dbReference type="SUPFAM" id="SSF54197">
    <property type="entry name" value="HIT-like"/>
    <property type="match status" value="1"/>
</dbReference>
<protein>
    <recommendedName>
        <fullName evidence="4">HIT domain-containing protein</fullName>
    </recommendedName>
</protein>
<dbReference type="Pfam" id="PF11969">
    <property type="entry name" value="DcpS_C"/>
    <property type="match status" value="1"/>
</dbReference>
<evidence type="ECO:0000256" key="1">
    <source>
        <dbReference type="ARBA" id="ARBA00022741"/>
    </source>
</evidence>
<dbReference type="AlphaFoldDB" id="A0A5A8E163"/>
<evidence type="ECO:0000313" key="7">
    <source>
        <dbReference type="Proteomes" id="UP000324907"/>
    </source>
</evidence>
<dbReference type="EMBL" id="VLTM01000025">
    <property type="protein sequence ID" value="KAA0162846.1"/>
    <property type="molecule type" value="Genomic_DNA"/>
</dbReference>
<evidence type="ECO:0000313" key="5">
    <source>
        <dbReference type="EMBL" id="KAA0162846.1"/>
    </source>
</evidence>
<dbReference type="Gene3D" id="3.30.428.10">
    <property type="entry name" value="HIT-like"/>
    <property type="match status" value="1"/>
</dbReference>
<reference evidence="7 8" key="1">
    <citation type="submission" date="2019-07" db="EMBL/GenBank/DDBJ databases">
        <title>Genomes of Cafeteria roenbergensis.</title>
        <authorList>
            <person name="Fischer M.G."/>
            <person name="Hackl T."/>
            <person name="Roman M."/>
        </authorList>
    </citation>
    <scope>NUCLEOTIDE SEQUENCE [LARGE SCALE GENOMIC DNA]</scope>
    <source>
        <strain evidence="5 8">Cflag</strain>
        <strain evidence="6 7">RCC970-E3</strain>
    </source>
</reference>
<comment type="caution">
    <text evidence="3">Lacks conserved residue(s) required for the propagation of feature annotation.</text>
</comment>